<dbReference type="OrthoDB" id="9810445at2"/>
<dbReference type="GO" id="GO:0046872">
    <property type="term" value="F:metal ion binding"/>
    <property type="evidence" value="ECO:0007669"/>
    <property type="project" value="UniProtKB-KW"/>
</dbReference>
<dbReference type="Proteomes" id="UP000428803">
    <property type="component" value="Chromosome"/>
</dbReference>
<evidence type="ECO:0000256" key="4">
    <source>
        <dbReference type="ARBA" id="ARBA00022801"/>
    </source>
</evidence>
<dbReference type="AlphaFoldDB" id="A0A6I6L3W8"/>
<dbReference type="InterPro" id="IPR018392">
    <property type="entry name" value="LysM"/>
</dbReference>
<dbReference type="Gene3D" id="3.10.350.10">
    <property type="entry name" value="LysM domain"/>
    <property type="match status" value="1"/>
</dbReference>
<reference evidence="10" key="1">
    <citation type="submission" date="2019-01" db="EMBL/GenBank/DDBJ databases">
        <title>Sphingorhabdus lacus sp.nov., isolated from an oligotrophic freshwater lake.</title>
        <authorList>
            <person name="Park M."/>
        </authorList>
    </citation>
    <scope>NUCLEOTIDE SEQUENCE [LARGE SCALE GENOMIC DNA]</scope>
    <source>
        <strain evidence="10">IMCC1753</strain>
    </source>
</reference>
<dbReference type="RefSeq" id="WP_158899788.1">
    <property type="nucleotide sequence ID" value="NZ_CP035733.1"/>
</dbReference>
<dbReference type="PROSITE" id="PS51782">
    <property type="entry name" value="LYSM"/>
    <property type="match status" value="1"/>
</dbReference>
<evidence type="ECO:0000256" key="1">
    <source>
        <dbReference type="ARBA" id="ARBA00001947"/>
    </source>
</evidence>
<keyword evidence="10" id="KW-1185">Reference proteome</keyword>
<feature type="signal peptide" evidence="7">
    <location>
        <begin position="1"/>
        <end position="28"/>
    </location>
</feature>
<organism evidence="9 10">
    <name type="scientific">Sphingorhabdus lacus</name>
    <dbReference type="NCBI Taxonomy" id="392610"/>
    <lineage>
        <taxon>Bacteria</taxon>
        <taxon>Pseudomonadati</taxon>
        <taxon>Pseudomonadota</taxon>
        <taxon>Alphaproteobacteria</taxon>
        <taxon>Sphingomonadales</taxon>
        <taxon>Sphingomonadaceae</taxon>
        <taxon>Sphingorhabdus</taxon>
    </lineage>
</organism>
<evidence type="ECO:0000256" key="5">
    <source>
        <dbReference type="ARBA" id="ARBA00022833"/>
    </source>
</evidence>
<evidence type="ECO:0000313" key="9">
    <source>
        <dbReference type="EMBL" id="QGY80505.1"/>
    </source>
</evidence>
<gene>
    <name evidence="9" type="ORF">EUU25_07650</name>
</gene>
<dbReference type="GO" id="GO:0051603">
    <property type="term" value="P:proteolysis involved in protein catabolic process"/>
    <property type="evidence" value="ECO:0007669"/>
    <property type="project" value="TreeGrafter"/>
</dbReference>
<evidence type="ECO:0000256" key="7">
    <source>
        <dbReference type="SAM" id="SignalP"/>
    </source>
</evidence>
<keyword evidence="3" id="KW-0479">Metal-binding</keyword>
<keyword evidence="5" id="KW-0862">Zinc</keyword>
<dbReference type="PANTHER" id="PTHR22726:SF24">
    <property type="entry name" value="M48 FAMILY METALLOPEPTIDASE"/>
    <property type="match status" value="1"/>
</dbReference>
<keyword evidence="7" id="KW-0732">Signal</keyword>
<dbReference type="Pfam" id="PF01476">
    <property type="entry name" value="LysM"/>
    <property type="match status" value="1"/>
</dbReference>
<protein>
    <submittedName>
        <fullName evidence="9">LysM peptidoglycan-binding domain-containing protein</fullName>
    </submittedName>
</protein>
<evidence type="ECO:0000313" key="10">
    <source>
        <dbReference type="Proteomes" id="UP000428803"/>
    </source>
</evidence>
<dbReference type="Pfam" id="PF01435">
    <property type="entry name" value="Peptidase_M48"/>
    <property type="match status" value="1"/>
</dbReference>
<dbReference type="Gene3D" id="3.30.2010.10">
    <property type="entry name" value="Metalloproteases ('zincins'), catalytic domain"/>
    <property type="match status" value="1"/>
</dbReference>
<proteinExistence type="predicted"/>
<evidence type="ECO:0000256" key="6">
    <source>
        <dbReference type="ARBA" id="ARBA00023049"/>
    </source>
</evidence>
<dbReference type="InterPro" id="IPR051156">
    <property type="entry name" value="Mito/Outer_Membr_Metalloprot"/>
</dbReference>
<evidence type="ECO:0000256" key="2">
    <source>
        <dbReference type="ARBA" id="ARBA00022670"/>
    </source>
</evidence>
<accession>A0A6I6L3W8</accession>
<dbReference type="EMBL" id="CP035733">
    <property type="protein sequence ID" value="QGY80505.1"/>
    <property type="molecule type" value="Genomic_DNA"/>
</dbReference>
<feature type="chain" id="PRO_5026327433" evidence="7">
    <location>
        <begin position="29"/>
        <end position="498"/>
    </location>
</feature>
<dbReference type="CDD" id="cd00118">
    <property type="entry name" value="LysM"/>
    <property type="match status" value="1"/>
</dbReference>
<dbReference type="CDD" id="cd07324">
    <property type="entry name" value="M48C_Oma1-like"/>
    <property type="match status" value="1"/>
</dbReference>
<dbReference type="InterPro" id="IPR036779">
    <property type="entry name" value="LysM_dom_sf"/>
</dbReference>
<dbReference type="KEGG" id="slaa:EUU25_07650"/>
<dbReference type="InterPro" id="IPR001915">
    <property type="entry name" value="Peptidase_M48"/>
</dbReference>
<dbReference type="PANTHER" id="PTHR22726">
    <property type="entry name" value="METALLOENDOPEPTIDASE OMA1"/>
    <property type="match status" value="1"/>
</dbReference>
<feature type="domain" description="LysM" evidence="8">
    <location>
        <begin position="448"/>
        <end position="495"/>
    </location>
</feature>
<evidence type="ECO:0000259" key="8">
    <source>
        <dbReference type="PROSITE" id="PS51782"/>
    </source>
</evidence>
<keyword evidence="2" id="KW-0645">Protease</keyword>
<dbReference type="GO" id="GO:0016020">
    <property type="term" value="C:membrane"/>
    <property type="evidence" value="ECO:0007669"/>
    <property type="project" value="TreeGrafter"/>
</dbReference>
<dbReference type="SMART" id="SM00257">
    <property type="entry name" value="LysM"/>
    <property type="match status" value="1"/>
</dbReference>
<dbReference type="GO" id="GO:0004222">
    <property type="term" value="F:metalloendopeptidase activity"/>
    <property type="evidence" value="ECO:0007669"/>
    <property type="project" value="InterPro"/>
</dbReference>
<evidence type="ECO:0000256" key="3">
    <source>
        <dbReference type="ARBA" id="ARBA00022723"/>
    </source>
</evidence>
<keyword evidence="6" id="KW-0482">Metalloprotease</keyword>
<name>A0A6I6L3W8_9SPHN</name>
<comment type="cofactor">
    <cofactor evidence="1">
        <name>Zn(2+)</name>
        <dbReference type="ChEBI" id="CHEBI:29105"/>
    </cofactor>
</comment>
<sequence length="498" mass="52432">MHFSKKTLILGGAILSLAAVNTATPVAAQKKSAASVPKPFTAQEKSEGAKYHPEILKEFGGAMQSPQTAYVVRVGKGIAVQSGLGNAESDFTVTLLNSPVNNAFAIPGGYVYITRQLVALCNSEAEMAGVLGHEVGHTAARHSQKRQKNATLANILGVGGSILGAVIGDSGGLLGALGGGLKQYSGTFAQLFSLKYSRGQEEEADDYGIRYLSKAGYDPSALSSMLNSLALQTAVDVRVAGMGDNRVPEWASTHPDPAKRVVRAANGAKAYPVNSVRKADSHLAAINGMLYGDDPAQGVVEGQEFLHPLIKLKFAAPTGFGMQNGTEAVSINGNSGKAIFSQGNFTGDRQAYVAAAFKSVSGQNMSIPVGDIRQTTVNGIPAFYSSTIVNTQQGAREVTVFAYEWGGNVGYHFVTITAANSSPFNTMFSSMARLSDSQAAAIKPRKLRVVTVAKGDTLSTLSARMAYTSLQTERFRALNGFSTNQNVTIGQKVKIVTY</sequence>
<keyword evidence="4" id="KW-0378">Hydrolase</keyword>